<name>A0A120AGQ7_9GAMM</name>
<dbReference type="EMBL" id="JAJA02000001">
    <property type="protein sequence ID" value="KWS04970.1"/>
    <property type="molecule type" value="Genomic_DNA"/>
</dbReference>
<dbReference type="AlphaFoldDB" id="A0A120AGQ7"/>
<dbReference type="Proteomes" id="UP000023435">
    <property type="component" value="Unassembled WGS sequence"/>
</dbReference>
<comment type="caution">
    <text evidence="1">The sequence shown here is derived from an EMBL/GenBank/DDBJ whole genome shotgun (WGS) entry which is preliminary data.</text>
</comment>
<keyword evidence="2" id="KW-1185">Reference proteome</keyword>
<evidence type="ECO:0000313" key="1">
    <source>
        <dbReference type="EMBL" id="KWS04970.1"/>
    </source>
</evidence>
<sequence>MRRGRLESRHAPLQKRCVSSARALRRAAVAWAAYALGLRRMLGKRSRPQRVLHTYSWDEVAFMSHFVWRLRGEYVCTGSGRAGSRR</sequence>
<evidence type="ECO:0000313" key="2">
    <source>
        <dbReference type="Proteomes" id="UP000023435"/>
    </source>
</evidence>
<gene>
    <name evidence="1" type="ORF">AZ78_2520</name>
</gene>
<organism evidence="1 2">
    <name type="scientific">Lysobacter capsici AZ78</name>
    <dbReference type="NCBI Taxonomy" id="1444315"/>
    <lineage>
        <taxon>Bacteria</taxon>
        <taxon>Pseudomonadati</taxon>
        <taxon>Pseudomonadota</taxon>
        <taxon>Gammaproteobacteria</taxon>
        <taxon>Lysobacterales</taxon>
        <taxon>Lysobacteraceae</taxon>
        <taxon>Lysobacter</taxon>
    </lineage>
</organism>
<reference evidence="1 2" key="1">
    <citation type="journal article" date="2014" name="Genome Announc.">
        <title>Draft Genome Sequence of Lysobacter capsici AZ78, a Bacterium Antagonistic to Plant-Pathogenic Oomycetes.</title>
        <authorList>
            <person name="Puopolo G."/>
            <person name="Sonego P."/>
            <person name="Engelen K."/>
            <person name="Pertot I."/>
        </authorList>
    </citation>
    <scope>NUCLEOTIDE SEQUENCE [LARGE SCALE GENOMIC DNA]</scope>
    <source>
        <strain evidence="1 2">AZ78</strain>
    </source>
</reference>
<protein>
    <submittedName>
        <fullName evidence="1">Uncharacterized protein</fullName>
    </submittedName>
</protein>
<proteinExistence type="predicted"/>
<accession>A0A120AGQ7</accession>